<dbReference type="GO" id="GO:0006355">
    <property type="term" value="P:regulation of DNA-templated transcription"/>
    <property type="evidence" value="ECO:0007669"/>
    <property type="project" value="UniProtKB-UniRule"/>
</dbReference>
<keyword evidence="3 4" id="KW-0804">Transcription</keyword>
<dbReference type="GO" id="GO:0005737">
    <property type="term" value="C:cytoplasm"/>
    <property type="evidence" value="ECO:0007669"/>
    <property type="project" value="UniProtKB-SubCell"/>
</dbReference>
<feature type="domain" description="TACO1/YebC-like N-terminal" evidence="7">
    <location>
        <begin position="6"/>
        <end position="77"/>
    </location>
</feature>
<feature type="domain" description="TACO1/YebC-like second and third" evidence="6">
    <location>
        <begin position="82"/>
        <end position="239"/>
    </location>
</feature>
<comment type="caution">
    <text evidence="8">The sequence shown here is derived from an EMBL/GenBank/DDBJ whole genome shotgun (WGS) entry which is preliminary data.</text>
</comment>
<dbReference type="InterPro" id="IPR017856">
    <property type="entry name" value="Integrase-like_N"/>
</dbReference>
<dbReference type="InterPro" id="IPR048300">
    <property type="entry name" value="TACO1_YebC-like_2nd/3rd_dom"/>
</dbReference>
<feature type="region of interest" description="Disordered" evidence="5">
    <location>
        <begin position="1"/>
        <end position="21"/>
    </location>
</feature>
<dbReference type="AlphaFoldDB" id="A0A1G2QU75"/>
<dbReference type="Gene3D" id="3.30.70.980">
    <property type="match status" value="2"/>
</dbReference>
<dbReference type="PANTHER" id="PTHR12532">
    <property type="entry name" value="TRANSLATIONAL ACTIVATOR OF CYTOCHROME C OXIDASE 1"/>
    <property type="match status" value="1"/>
</dbReference>
<evidence type="ECO:0000259" key="6">
    <source>
        <dbReference type="Pfam" id="PF01709"/>
    </source>
</evidence>
<protein>
    <recommendedName>
        <fullName evidence="4">Probable transcriptional regulatory protein A2843_01555</fullName>
    </recommendedName>
</protein>
<dbReference type="NCBIfam" id="TIGR01033">
    <property type="entry name" value="YebC/PmpR family DNA-binding transcriptional regulator"/>
    <property type="match status" value="1"/>
</dbReference>
<evidence type="ECO:0000256" key="3">
    <source>
        <dbReference type="ARBA" id="ARBA00023163"/>
    </source>
</evidence>
<evidence type="ECO:0000256" key="1">
    <source>
        <dbReference type="ARBA" id="ARBA00008724"/>
    </source>
</evidence>
<dbReference type="InterPro" id="IPR049083">
    <property type="entry name" value="TACO1_YebC_N"/>
</dbReference>
<dbReference type="GO" id="GO:0003677">
    <property type="term" value="F:DNA binding"/>
    <property type="evidence" value="ECO:0007669"/>
    <property type="project" value="UniProtKB-UniRule"/>
</dbReference>
<name>A0A1G2QU75_9BACT</name>
<dbReference type="InterPro" id="IPR029072">
    <property type="entry name" value="YebC-like"/>
</dbReference>
<comment type="subcellular location">
    <subcellularLocation>
        <location evidence="4">Cytoplasm</location>
    </subcellularLocation>
</comment>
<dbReference type="HAMAP" id="MF_00693">
    <property type="entry name" value="Transcrip_reg_TACO1"/>
    <property type="match status" value="1"/>
</dbReference>
<dbReference type="NCBIfam" id="NF009044">
    <property type="entry name" value="PRK12378.1"/>
    <property type="match status" value="1"/>
</dbReference>
<comment type="similarity">
    <text evidence="1 4">Belongs to the TACO1 family.</text>
</comment>
<feature type="compositionally biased region" description="Basic and acidic residues" evidence="5">
    <location>
        <begin position="10"/>
        <end position="21"/>
    </location>
</feature>
<dbReference type="InterPro" id="IPR002876">
    <property type="entry name" value="Transcrip_reg_TACO1-like"/>
</dbReference>
<evidence type="ECO:0000256" key="2">
    <source>
        <dbReference type="ARBA" id="ARBA00023015"/>
    </source>
</evidence>
<dbReference type="EMBL" id="MHTS01000023">
    <property type="protein sequence ID" value="OHA63977.1"/>
    <property type="molecule type" value="Genomic_DNA"/>
</dbReference>
<dbReference type="NCBIfam" id="NF001030">
    <property type="entry name" value="PRK00110.1"/>
    <property type="match status" value="1"/>
</dbReference>
<proteinExistence type="inferred from homology"/>
<gene>
    <name evidence="8" type="ORF">A2843_01555</name>
</gene>
<keyword evidence="4" id="KW-0963">Cytoplasm</keyword>
<dbReference type="Gene3D" id="1.10.10.200">
    <property type="match status" value="1"/>
</dbReference>
<evidence type="ECO:0000259" key="7">
    <source>
        <dbReference type="Pfam" id="PF20772"/>
    </source>
</evidence>
<sequence length="239" mass="26457">MSGHSHARKIMHEKGAADSKRSQIFSKLAKELTIAAKESGGSDPMANPRLRTVIEKARAANMPADNVERAVKRATGGDASQLEEILIEAYGPGGIALLISAIGDNRNRIIGEIKQILQRNQGKMVEGGAVRWLFERRGVITIEAQEDTPLPKEELELLAIEFGAEDFYWHDHALDLYANPSTLAFLKDKLQEKGFSVVSSLGWVPKEHIQVPPEDRAGAERLFEALHDHDDVQDIYSNL</sequence>
<evidence type="ECO:0000313" key="8">
    <source>
        <dbReference type="EMBL" id="OHA63977.1"/>
    </source>
</evidence>
<reference evidence="8 9" key="1">
    <citation type="journal article" date="2016" name="Nat. Commun.">
        <title>Thousands of microbial genomes shed light on interconnected biogeochemical processes in an aquifer system.</title>
        <authorList>
            <person name="Anantharaman K."/>
            <person name="Brown C.T."/>
            <person name="Hug L.A."/>
            <person name="Sharon I."/>
            <person name="Castelle C.J."/>
            <person name="Probst A.J."/>
            <person name="Thomas B.C."/>
            <person name="Singh A."/>
            <person name="Wilkins M.J."/>
            <person name="Karaoz U."/>
            <person name="Brodie E.L."/>
            <person name="Williams K.H."/>
            <person name="Hubbard S.S."/>
            <person name="Banfield J.F."/>
        </authorList>
    </citation>
    <scope>NUCLEOTIDE SEQUENCE [LARGE SCALE GENOMIC DNA]</scope>
</reference>
<accession>A0A1G2QU75</accession>
<evidence type="ECO:0000313" key="9">
    <source>
        <dbReference type="Proteomes" id="UP000178170"/>
    </source>
</evidence>
<dbReference type="PANTHER" id="PTHR12532:SF0">
    <property type="entry name" value="TRANSLATIONAL ACTIVATOR OF CYTOCHROME C OXIDASE 1"/>
    <property type="match status" value="1"/>
</dbReference>
<keyword evidence="4" id="KW-0238">DNA-binding</keyword>
<evidence type="ECO:0000256" key="4">
    <source>
        <dbReference type="HAMAP-Rule" id="MF_00693"/>
    </source>
</evidence>
<dbReference type="Pfam" id="PF20772">
    <property type="entry name" value="TACO1_YebC_N"/>
    <property type="match status" value="1"/>
</dbReference>
<dbReference type="Pfam" id="PF01709">
    <property type="entry name" value="Transcrip_reg"/>
    <property type="match status" value="1"/>
</dbReference>
<keyword evidence="2 4" id="KW-0805">Transcription regulation</keyword>
<dbReference type="InterPro" id="IPR026564">
    <property type="entry name" value="Transcrip_reg_TACO1-like_dom3"/>
</dbReference>
<evidence type="ECO:0000256" key="5">
    <source>
        <dbReference type="SAM" id="MobiDB-lite"/>
    </source>
</evidence>
<dbReference type="Proteomes" id="UP000178170">
    <property type="component" value="Unassembled WGS sequence"/>
</dbReference>
<organism evidence="8 9">
    <name type="scientific">Candidatus Wildermuthbacteria bacterium RIFCSPHIGHO2_01_FULL_48_27b</name>
    <dbReference type="NCBI Taxonomy" id="1802447"/>
    <lineage>
        <taxon>Bacteria</taxon>
        <taxon>Candidatus Wildermuthiibacteriota</taxon>
    </lineage>
</organism>
<dbReference type="FunFam" id="1.10.10.200:FF:000002">
    <property type="entry name" value="Probable transcriptional regulatory protein CLM62_37755"/>
    <property type="match status" value="1"/>
</dbReference>
<dbReference type="SUPFAM" id="SSF75625">
    <property type="entry name" value="YebC-like"/>
    <property type="match status" value="1"/>
</dbReference>